<keyword evidence="8" id="KW-0378">Hydrolase</keyword>
<evidence type="ECO:0000256" key="12">
    <source>
        <dbReference type="PROSITE-ProRule" id="PRU00803"/>
    </source>
</evidence>
<dbReference type="InterPro" id="IPR028994">
    <property type="entry name" value="Integrin_alpha_N"/>
</dbReference>
<dbReference type="Proteomes" id="UP001162640">
    <property type="component" value="Unassembled WGS sequence"/>
</dbReference>
<evidence type="ECO:0000256" key="5">
    <source>
        <dbReference type="ARBA" id="ARBA00022525"/>
    </source>
</evidence>
<dbReference type="EC" id="3.1.4.50" evidence="3"/>
<feature type="region of interest" description="Disordered" evidence="13">
    <location>
        <begin position="805"/>
        <end position="824"/>
    </location>
</feature>
<gene>
    <name evidence="15" type="ORF">TL16_g05871</name>
</gene>
<dbReference type="InterPro" id="IPR013519">
    <property type="entry name" value="Int_alpha_beta-p"/>
</dbReference>
<evidence type="ECO:0000256" key="8">
    <source>
        <dbReference type="ARBA" id="ARBA00022801"/>
    </source>
</evidence>
<sequence>MTSHNVIARRAMEFERWSSSDRKEAFEGLSRERIDAVQGGSPWPDYLYACGDDHDAGELDHWEPFQQMAARYIRETYPDWVSQDRSEPGPGLVAFFNGVVSHYIADENWHGLCDGCEGKGFIKEIGYTDFTCEGDLCWNAHHATDTGGEFIAAAQTDLSWYPKRNWYMPTQDLVNIFDMMNATCDTTLHPAPYCPTTKAIYINECSIAFYAGSWAISTFGKIIYPFIALRLGEYMTGAAYVNSEIGGVDDNAAWTAFMQDRWAGWVLDGPPSDDELAKMLKRREEDPPLENKRVWVNAVKKLVLEVGKGESPFFMKDLEAGAVSVGMNDIGIEHAGFLKKLASTLVRQYVSVGDNILLGAAEQDELEAQLHNHVDTLLGGKKVVMEEEEQLVGVDAAILLSGEQSHEQFGHSFSVAPPRFVENKCELILIGSTGYSKPDGHPQTGSAKIFNTCDTSAPIELLAATSDDVVYERFGATTLLEDINADGELDAVVCAPSWGGENVEAVVGNYTGRCDFFYGPLVGGGPTFSIYGDVAWGLFGKKVKVGDVNSDGKADVVINAPQTGTEDDDKSNTGSVYIFDSEFFANPKTVYAGDASSLRLEGGCVRMHFGEEIDIDVESGRLVVGSPYFHLDMEDKFAVGKIEAYVVRGDYGGVDLDWRMTGCEHSSVLGGSFVSNGEVIAVAETGFNSSSTVGLRSGRVMLFEMEGLSGDFRVCDVEGGALIIEPKDSKKKLMDKLQIWSEARFGSDMTWSSDGKLLITAPGRKAGHVFVYEGGSEGSLVEVVVDGVSDGDRLGEMGAWVGEGSSRVAVNSPRDSLRSESRPDEEEYGSFRVIDI</sequence>
<evidence type="ECO:0000256" key="4">
    <source>
        <dbReference type="ARBA" id="ARBA00015988"/>
    </source>
</evidence>
<keyword evidence="7" id="KW-0677">Repeat</keyword>
<comment type="subcellular location">
    <subcellularLocation>
        <location evidence="1">Secreted</location>
    </subcellularLocation>
</comment>
<organism evidence="15 16">
    <name type="scientific">Triparma laevis f. inornata</name>
    <dbReference type="NCBI Taxonomy" id="1714386"/>
    <lineage>
        <taxon>Eukaryota</taxon>
        <taxon>Sar</taxon>
        <taxon>Stramenopiles</taxon>
        <taxon>Ochrophyta</taxon>
        <taxon>Bolidophyceae</taxon>
        <taxon>Parmales</taxon>
        <taxon>Triparmaceae</taxon>
        <taxon>Triparma</taxon>
    </lineage>
</organism>
<dbReference type="Pfam" id="PF00882">
    <property type="entry name" value="Zn_dep_PLPC"/>
    <property type="match status" value="1"/>
</dbReference>
<proteinExistence type="inferred from homology"/>
<keyword evidence="9" id="KW-0325">Glycoprotein</keyword>
<dbReference type="AlphaFoldDB" id="A0A9W7AI78"/>
<evidence type="ECO:0000256" key="11">
    <source>
        <dbReference type="ARBA" id="ARBA00093237"/>
    </source>
</evidence>
<dbReference type="EMBL" id="BLQM01000174">
    <property type="protein sequence ID" value="GMH72269.1"/>
    <property type="molecule type" value="Genomic_DNA"/>
</dbReference>
<dbReference type="SUPFAM" id="SSF69318">
    <property type="entry name" value="Integrin alpha N-terminal domain"/>
    <property type="match status" value="1"/>
</dbReference>
<dbReference type="GO" id="GO:0031012">
    <property type="term" value="C:extracellular matrix"/>
    <property type="evidence" value="ECO:0007669"/>
    <property type="project" value="TreeGrafter"/>
</dbReference>
<reference evidence="16" key="1">
    <citation type="journal article" date="2023" name="Commun. Biol.">
        <title>Genome analysis of Parmales, the sister group of diatoms, reveals the evolutionary specialization of diatoms from phago-mixotrophs to photoautotrophs.</title>
        <authorList>
            <person name="Ban H."/>
            <person name="Sato S."/>
            <person name="Yoshikawa S."/>
            <person name="Yamada K."/>
            <person name="Nakamura Y."/>
            <person name="Ichinomiya M."/>
            <person name="Sato N."/>
            <person name="Blanc-Mathieu R."/>
            <person name="Endo H."/>
            <person name="Kuwata A."/>
            <person name="Ogata H."/>
        </authorList>
    </citation>
    <scope>NUCLEOTIDE SEQUENCE [LARGE SCALE GENOMIC DNA]</scope>
</reference>
<keyword evidence="6" id="KW-0732">Signal</keyword>
<feature type="domain" description="Phospholipase C/D" evidence="14">
    <location>
        <begin position="4"/>
        <end position="162"/>
    </location>
</feature>
<keyword evidence="5" id="KW-0964">Secreted</keyword>
<evidence type="ECO:0000256" key="1">
    <source>
        <dbReference type="ARBA" id="ARBA00004613"/>
    </source>
</evidence>
<protein>
    <recommendedName>
        <fullName evidence="4">Phosphatidylinositol-glycan-specific phospholipase D</fullName>
        <ecNumber evidence="3">3.1.4.50</ecNumber>
    </recommendedName>
    <alternativeName>
        <fullName evidence="10">Glycosyl-phosphatidylinositol-specific phospholipase D</fullName>
    </alternativeName>
</protein>
<evidence type="ECO:0000259" key="14">
    <source>
        <dbReference type="Pfam" id="PF00882"/>
    </source>
</evidence>
<accession>A0A9W7AI78</accession>
<evidence type="ECO:0000256" key="2">
    <source>
        <dbReference type="ARBA" id="ARBA00008652"/>
    </source>
</evidence>
<dbReference type="PANTHER" id="PTHR23221:SF7">
    <property type="entry name" value="PHOSPHATIDYLINOSITOL-GLYCAN-SPECIFIC PHOSPHOLIPASE D"/>
    <property type="match status" value="1"/>
</dbReference>
<dbReference type="Pfam" id="PF01839">
    <property type="entry name" value="FG-GAP"/>
    <property type="match status" value="1"/>
</dbReference>
<evidence type="ECO:0000256" key="10">
    <source>
        <dbReference type="ARBA" id="ARBA00029753"/>
    </source>
</evidence>
<dbReference type="PROSITE" id="PS51470">
    <property type="entry name" value="FG_GAP"/>
    <property type="match status" value="1"/>
</dbReference>
<evidence type="ECO:0000313" key="16">
    <source>
        <dbReference type="Proteomes" id="UP001162640"/>
    </source>
</evidence>
<evidence type="ECO:0000313" key="15">
    <source>
        <dbReference type="EMBL" id="GMH72269.1"/>
    </source>
</evidence>
<dbReference type="GO" id="GO:0005615">
    <property type="term" value="C:extracellular space"/>
    <property type="evidence" value="ECO:0007669"/>
    <property type="project" value="TreeGrafter"/>
</dbReference>
<evidence type="ECO:0000256" key="6">
    <source>
        <dbReference type="ARBA" id="ARBA00022729"/>
    </source>
</evidence>
<dbReference type="PANTHER" id="PTHR23221">
    <property type="entry name" value="GLYCOSYLPHOSPHATIDYLINOSITOL PHOSPHOLIPASE D"/>
    <property type="match status" value="1"/>
</dbReference>
<comment type="similarity">
    <text evidence="2">Belongs to the GPLD1 family.</text>
</comment>
<feature type="repeat" description="FG-GAP" evidence="12">
    <location>
        <begin position="525"/>
        <end position="588"/>
    </location>
</feature>
<comment type="caution">
    <text evidence="15">The sequence shown here is derived from an EMBL/GenBank/DDBJ whole genome shotgun (WGS) entry which is preliminary data.</text>
</comment>
<dbReference type="InterPro" id="IPR013517">
    <property type="entry name" value="FG-GAP"/>
</dbReference>
<dbReference type="InterPro" id="IPR029002">
    <property type="entry name" value="PLPC/GPLD1"/>
</dbReference>
<dbReference type="GO" id="GO:0004621">
    <property type="term" value="F:glycosylphosphatidylinositol phospholipase D activity"/>
    <property type="evidence" value="ECO:0007669"/>
    <property type="project" value="UniProtKB-EC"/>
</dbReference>
<dbReference type="SMART" id="SM00191">
    <property type="entry name" value="Int_alpha"/>
    <property type="match status" value="2"/>
</dbReference>
<evidence type="ECO:0000256" key="9">
    <source>
        <dbReference type="ARBA" id="ARBA00023180"/>
    </source>
</evidence>
<evidence type="ECO:0000256" key="7">
    <source>
        <dbReference type="ARBA" id="ARBA00022737"/>
    </source>
</evidence>
<evidence type="ECO:0000256" key="13">
    <source>
        <dbReference type="SAM" id="MobiDB-lite"/>
    </source>
</evidence>
<name>A0A9W7AI78_9STRA</name>
<evidence type="ECO:0000256" key="3">
    <source>
        <dbReference type="ARBA" id="ARBA00012284"/>
    </source>
</evidence>
<comment type="catalytic activity">
    <reaction evidence="11">
        <text>a 6-(alpha-D-glucosaminyl)-1-(1,2-diacyl-sn-glycero-3-phospho)-1D-myo-inositol + H2O = 6-(alpha-D-glucosaminyl)-1D-myo-inositol + a 1,2-diacyl-sn-glycero-3-phosphate + H(+)</text>
        <dbReference type="Rhea" id="RHEA:10832"/>
        <dbReference type="ChEBI" id="CHEBI:15377"/>
        <dbReference type="ChEBI" id="CHEBI:15378"/>
        <dbReference type="ChEBI" id="CHEBI:57997"/>
        <dbReference type="ChEBI" id="CHEBI:58608"/>
        <dbReference type="ChEBI" id="CHEBI:58700"/>
        <dbReference type="EC" id="3.1.4.50"/>
    </reaction>
</comment>
<dbReference type="Gene3D" id="2.130.10.130">
    <property type="entry name" value="Integrin alpha, N-terminal"/>
    <property type="match status" value="1"/>
</dbReference>